<organism evidence="8 9">
    <name type="scientific">marine gamma proteobacterium HTCC2143</name>
    <dbReference type="NCBI Taxonomy" id="247633"/>
    <lineage>
        <taxon>Bacteria</taxon>
        <taxon>Pseudomonadati</taxon>
        <taxon>Pseudomonadota</taxon>
        <taxon>Gammaproteobacteria</taxon>
        <taxon>Cellvibrionales</taxon>
        <taxon>Spongiibacteraceae</taxon>
        <taxon>BD1-7 clade</taxon>
    </lineage>
</organism>
<feature type="binding site" evidence="7">
    <location>
        <position position="104"/>
    </location>
    <ligand>
        <name>Zn(2+)</name>
        <dbReference type="ChEBI" id="CHEBI:29105"/>
    </ligand>
</feature>
<evidence type="ECO:0000256" key="1">
    <source>
        <dbReference type="ARBA" id="ARBA00006217"/>
    </source>
</evidence>
<feature type="binding site" evidence="7">
    <location>
        <position position="43"/>
    </location>
    <ligand>
        <name>Zn(2+)</name>
        <dbReference type="ChEBI" id="CHEBI:29105"/>
    </ligand>
</feature>
<comment type="cofactor">
    <cofactor evidence="7">
        <name>Zn(2+)</name>
        <dbReference type="ChEBI" id="CHEBI:29105"/>
    </cofactor>
    <text evidence="7">Binds 1 zinc ion per subunit.</text>
</comment>
<dbReference type="PANTHER" id="PTHR11002:SF76">
    <property type="entry name" value="CARBONIC ANHYDRASE"/>
    <property type="match status" value="1"/>
</dbReference>
<dbReference type="eggNOG" id="COG0288">
    <property type="taxonomic scope" value="Bacteria"/>
</dbReference>
<dbReference type="CDD" id="cd00884">
    <property type="entry name" value="beta_CA_cladeB"/>
    <property type="match status" value="1"/>
</dbReference>
<dbReference type="GO" id="GO:0008270">
    <property type="term" value="F:zinc ion binding"/>
    <property type="evidence" value="ECO:0007669"/>
    <property type="project" value="InterPro"/>
</dbReference>
<evidence type="ECO:0000256" key="4">
    <source>
        <dbReference type="ARBA" id="ARBA00022833"/>
    </source>
</evidence>
<gene>
    <name evidence="8" type="ORF">GP2143_14596</name>
</gene>
<evidence type="ECO:0000256" key="2">
    <source>
        <dbReference type="ARBA" id="ARBA00012925"/>
    </source>
</evidence>
<keyword evidence="9" id="KW-1185">Reference proteome</keyword>
<feature type="binding site" evidence="7">
    <location>
        <position position="107"/>
    </location>
    <ligand>
        <name>Zn(2+)</name>
        <dbReference type="ChEBI" id="CHEBI:29105"/>
    </ligand>
</feature>
<sequence length="212" mass="23596">MSDIDALVAGFKEFHEVYTEDREGKYHGLAEYGPHSKILMIACCDSRVDPAIITNSSAGDLMVIRNMANLVPPYDAASTSYETPAAIEFAACYLQVEHIVVMGHSRCAGIRSLLTRLVDDSDPTRPLDKWTVVAEPAAKQVLIEMPDADLDDQSCACSRKALAASLNNLRTYPWIAERLSNKSIAIHGWYFNLATGELERYQEDSETFEQLF</sequence>
<dbReference type="Gene3D" id="3.40.1050.10">
    <property type="entry name" value="Carbonic anhydrase"/>
    <property type="match status" value="1"/>
</dbReference>
<keyword evidence="4 7" id="KW-0862">Zinc</keyword>
<reference evidence="8 9" key="1">
    <citation type="journal article" date="2010" name="J. Bacteriol.">
        <title>Genome sequence of the oligotrophic marine Gammaproteobacterium HTCC2143, isolated from the Oregon Coast.</title>
        <authorList>
            <person name="Oh H.M."/>
            <person name="Kang I."/>
            <person name="Ferriera S."/>
            <person name="Giovannoni S.J."/>
            <person name="Cho J.C."/>
        </authorList>
    </citation>
    <scope>NUCLEOTIDE SEQUENCE [LARGE SCALE GENOMIC DNA]</scope>
    <source>
        <strain evidence="8 9">HTCC2143</strain>
    </source>
</reference>
<evidence type="ECO:0000256" key="3">
    <source>
        <dbReference type="ARBA" id="ARBA00022723"/>
    </source>
</evidence>
<dbReference type="InterPro" id="IPR001765">
    <property type="entry name" value="Carbonic_anhydrase"/>
</dbReference>
<dbReference type="GO" id="GO:0004089">
    <property type="term" value="F:carbonate dehydratase activity"/>
    <property type="evidence" value="ECO:0007669"/>
    <property type="project" value="UniProtKB-EC"/>
</dbReference>
<dbReference type="STRING" id="247633.GP2143_14596"/>
<dbReference type="PANTHER" id="PTHR11002">
    <property type="entry name" value="CARBONIC ANHYDRASE"/>
    <property type="match status" value="1"/>
</dbReference>
<dbReference type="AlphaFoldDB" id="A0Y8N9"/>
<comment type="catalytic activity">
    <reaction evidence="6">
        <text>hydrogencarbonate + H(+) = CO2 + H2O</text>
        <dbReference type="Rhea" id="RHEA:10748"/>
        <dbReference type="ChEBI" id="CHEBI:15377"/>
        <dbReference type="ChEBI" id="CHEBI:15378"/>
        <dbReference type="ChEBI" id="CHEBI:16526"/>
        <dbReference type="ChEBI" id="CHEBI:17544"/>
        <dbReference type="EC" id="4.2.1.1"/>
    </reaction>
</comment>
<dbReference type="Proteomes" id="UP000004931">
    <property type="component" value="Unassembled WGS sequence"/>
</dbReference>
<accession>A0Y8N9</accession>
<evidence type="ECO:0000313" key="9">
    <source>
        <dbReference type="Proteomes" id="UP000004931"/>
    </source>
</evidence>
<dbReference type="InterPro" id="IPR036874">
    <property type="entry name" value="Carbonic_anhydrase_sf"/>
</dbReference>
<dbReference type="InterPro" id="IPR045066">
    <property type="entry name" value="Beta_CA_cladeB"/>
</dbReference>
<evidence type="ECO:0000256" key="7">
    <source>
        <dbReference type="PIRSR" id="PIRSR601765-1"/>
    </source>
</evidence>
<protein>
    <recommendedName>
        <fullName evidence="2">carbonic anhydrase</fullName>
        <ecNumber evidence="2">4.2.1.1</ecNumber>
    </recommendedName>
</protein>
<comment type="similarity">
    <text evidence="1">Belongs to the beta-class carbonic anhydrase family.</text>
</comment>
<name>A0Y8N9_9GAMM</name>
<evidence type="ECO:0000313" key="8">
    <source>
        <dbReference type="EMBL" id="EAW32493.1"/>
    </source>
</evidence>
<dbReference type="OrthoDB" id="9797527at2"/>
<proteinExistence type="inferred from homology"/>
<comment type="caution">
    <text evidence="8">The sequence shown here is derived from an EMBL/GenBank/DDBJ whole genome shotgun (WGS) entry which is preliminary data.</text>
</comment>
<evidence type="ECO:0000256" key="5">
    <source>
        <dbReference type="ARBA" id="ARBA00023239"/>
    </source>
</evidence>
<dbReference type="EC" id="4.2.1.1" evidence="2"/>
<keyword evidence="3 7" id="KW-0479">Metal-binding</keyword>
<dbReference type="SMART" id="SM00947">
    <property type="entry name" value="Pro_CA"/>
    <property type="match status" value="1"/>
</dbReference>
<dbReference type="SUPFAM" id="SSF53056">
    <property type="entry name" value="beta-carbonic anhydrase, cab"/>
    <property type="match status" value="1"/>
</dbReference>
<dbReference type="EMBL" id="AAVT01000001">
    <property type="protein sequence ID" value="EAW32493.1"/>
    <property type="molecule type" value="Genomic_DNA"/>
</dbReference>
<feature type="binding site" evidence="7">
    <location>
        <position position="45"/>
    </location>
    <ligand>
        <name>Zn(2+)</name>
        <dbReference type="ChEBI" id="CHEBI:29105"/>
    </ligand>
</feature>
<evidence type="ECO:0000256" key="6">
    <source>
        <dbReference type="ARBA" id="ARBA00048348"/>
    </source>
</evidence>
<dbReference type="Pfam" id="PF00484">
    <property type="entry name" value="Pro_CA"/>
    <property type="match status" value="1"/>
</dbReference>
<keyword evidence="5" id="KW-0456">Lyase</keyword>